<organism evidence="1 2">
    <name type="scientific">Rhodocollybia butyracea</name>
    <dbReference type="NCBI Taxonomy" id="206335"/>
    <lineage>
        <taxon>Eukaryota</taxon>
        <taxon>Fungi</taxon>
        <taxon>Dikarya</taxon>
        <taxon>Basidiomycota</taxon>
        <taxon>Agaricomycotina</taxon>
        <taxon>Agaricomycetes</taxon>
        <taxon>Agaricomycetidae</taxon>
        <taxon>Agaricales</taxon>
        <taxon>Marasmiineae</taxon>
        <taxon>Omphalotaceae</taxon>
        <taxon>Rhodocollybia</taxon>
    </lineage>
</organism>
<dbReference type="Proteomes" id="UP000772434">
    <property type="component" value="Unassembled WGS sequence"/>
</dbReference>
<gene>
    <name evidence="1" type="ORF">BDP27DRAFT_1346762</name>
</gene>
<proteinExistence type="predicted"/>
<evidence type="ECO:0000313" key="2">
    <source>
        <dbReference type="Proteomes" id="UP000772434"/>
    </source>
</evidence>
<name>A0A9P5P2F8_9AGAR</name>
<evidence type="ECO:0000313" key="1">
    <source>
        <dbReference type="EMBL" id="KAF9044690.1"/>
    </source>
</evidence>
<dbReference type="AlphaFoldDB" id="A0A9P5P2F8"/>
<dbReference type="EMBL" id="JADNRY010000522">
    <property type="protein sequence ID" value="KAF9044690.1"/>
    <property type="molecule type" value="Genomic_DNA"/>
</dbReference>
<keyword evidence="2" id="KW-1185">Reference proteome</keyword>
<accession>A0A9P5P2F8</accession>
<reference evidence="1" key="1">
    <citation type="submission" date="2020-11" db="EMBL/GenBank/DDBJ databases">
        <authorList>
            <consortium name="DOE Joint Genome Institute"/>
            <person name="Ahrendt S."/>
            <person name="Riley R."/>
            <person name="Andreopoulos W."/>
            <person name="Labutti K."/>
            <person name="Pangilinan J."/>
            <person name="Ruiz-Duenas F.J."/>
            <person name="Barrasa J.M."/>
            <person name="Sanchez-Garcia M."/>
            <person name="Camarero S."/>
            <person name="Miyauchi S."/>
            <person name="Serrano A."/>
            <person name="Linde D."/>
            <person name="Babiker R."/>
            <person name="Drula E."/>
            <person name="Ayuso-Fernandez I."/>
            <person name="Pacheco R."/>
            <person name="Padilla G."/>
            <person name="Ferreira P."/>
            <person name="Barriuso J."/>
            <person name="Kellner H."/>
            <person name="Castanera R."/>
            <person name="Alfaro M."/>
            <person name="Ramirez L."/>
            <person name="Pisabarro A.G."/>
            <person name="Kuo A."/>
            <person name="Tritt A."/>
            <person name="Lipzen A."/>
            <person name="He G."/>
            <person name="Yan M."/>
            <person name="Ng V."/>
            <person name="Cullen D."/>
            <person name="Martin F."/>
            <person name="Rosso M.-N."/>
            <person name="Henrissat B."/>
            <person name="Hibbett D."/>
            <person name="Martinez A.T."/>
            <person name="Grigoriev I.V."/>
        </authorList>
    </citation>
    <scope>NUCLEOTIDE SEQUENCE</scope>
    <source>
        <strain evidence="1">AH 40177</strain>
    </source>
</reference>
<sequence length="59" mass="6641">MISKIKCFNLPRLSWCVAFRRTAKHVSTVLTVATSAMNRSLRFPRDCSGPLLRTVKSTS</sequence>
<protein>
    <submittedName>
        <fullName evidence="1">Uncharacterized protein</fullName>
    </submittedName>
</protein>
<comment type="caution">
    <text evidence="1">The sequence shown here is derived from an EMBL/GenBank/DDBJ whole genome shotgun (WGS) entry which is preliminary data.</text>
</comment>